<sequence>MQICRIPSSITYEEAALDLMLRRYRKLIADGFIEERVLSFVFSIKQYIEPGEKTR</sequence>
<protein>
    <submittedName>
        <fullName evidence="1">(rape) hypothetical protein</fullName>
    </submittedName>
</protein>
<evidence type="ECO:0000313" key="1">
    <source>
        <dbReference type="EMBL" id="CAF2275179.1"/>
    </source>
</evidence>
<dbReference type="AlphaFoldDB" id="A0A817AZI7"/>
<dbReference type="EMBL" id="HG994358">
    <property type="protein sequence ID" value="CAF2275179.1"/>
    <property type="molecule type" value="Genomic_DNA"/>
</dbReference>
<dbReference type="Proteomes" id="UP001295469">
    <property type="component" value="Chromosome A04"/>
</dbReference>
<accession>A0A817AZI7</accession>
<organism evidence="1">
    <name type="scientific">Brassica napus</name>
    <name type="common">Rape</name>
    <dbReference type="NCBI Taxonomy" id="3708"/>
    <lineage>
        <taxon>Eukaryota</taxon>
        <taxon>Viridiplantae</taxon>
        <taxon>Streptophyta</taxon>
        <taxon>Embryophyta</taxon>
        <taxon>Tracheophyta</taxon>
        <taxon>Spermatophyta</taxon>
        <taxon>Magnoliopsida</taxon>
        <taxon>eudicotyledons</taxon>
        <taxon>Gunneridae</taxon>
        <taxon>Pentapetalae</taxon>
        <taxon>rosids</taxon>
        <taxon>malvids</taxon>
        <taxon>Brassicales</taxon>
        <taxon>Brassicaceae</taxon>
        <taxon>Brassiceae</taxon>
        <taxon>Brassica</taxon>
    </lineage>
</organism>
<name>A0A817AZI7_BRANA</name>
<reference evidence="1" key="1">
    <citation type="submission" date="2021-01" db="EMBL/GenBank/DDBJ databases">
        <authorList>
            <consortium name="Genoscope - CEA"/>
            <person name="William W."/>
        </authorList>
    </citation>
    <scope>NUCLEOTIDE SEQUENCE</scope>
</reference>
<proteinExistence type="predicted"/>
<gene>
    <name evidence="1" type="ORF">DARMORV10_A04P15060.1</name>
</gene>